<sequence length="325" mass="36234">MKIKRKWVWIVVGVIVVLIGWRMASNWLNRDVVTVKTAVVSQGGIEEIIAATGIVDAPIYELGTKIGGKISSLKVKEGANVRKGQLLAEFDSFEQARNDFERTRQLFQDGAASKQAYDAAKTMFDASRIVSPNNGVVAKIDYREGETVIPGQPAITVVNYDDAWVEAQIDEIDIANIKISDKVVITSDVYPDKKFFGELYWIAPLAELRKVGGRVKMDEESYVFPSKIRFLNGRSELKANMTVNVEIVTRAKSSATIVPREALISRDDKQYVFTIKNNRAYEKQIEIGLRSYVSVEAVSGVREGDVVAISNVAKLKDKGRVKIER</sequence>
<keyword evidence="2" id="KW-0812">Transmembrane</keyword>
<dbReference type="Pfam" id="PF25990">
    <property type="entry name" value="Beta-barrel_YknX"/>
    <property type="match status" value="1"/>
</dbReference>
<dbReference type="EMBL" id="MEUG01000001">
    <property type="protein sequence ID" value="OGC28116.1"/>
    <property type="molecule type" value="Genomic_DNA"/>
</dbReference>
<evidence type="ECO:0000313" key="7">
    <source>
        <dbReference type="Proteomes" id="UP000178602"/>
    </source>
</evidence>
<protein>
    <recommendedName>
        <fullName evidence="8">RND efflux pump membrane fusion protein barrel-sandwich domain-containing protein</fullName>
    </recommendedName>
</protein>
<evidence type="ECO:0000259" key="3">
    <source>
        <dbReference type="Pfam" id="PF25917"/>
    </source>
</evidence>
<reference evidence="6 7" key="1">
    <citation type="journal article" date="2016" name="Nat. Commun.">
        <title>Thousands of microbial genomes shed light on interconnected biogeochemical processes in an aquifer system.</title>
        <authorList>
            <person name="Anantharaman K."/>
            <person name="Brown C.T."/>
            <person name="Hug L.A."/>
            <person name="Sharon I."/>
            <person name="Castelle C.J."/>
            <person name="Probst A.J."/>
            <person name="Thomas B.C."/>
            <person name="Singh A."/>
            <person name="Wilkins M.J."/>
            <person name="Karaoz U."/>
            <person name="Brodie E.L."/>
            <person name="Williams K.H."/>
            <person name="Hubbard S.S."/>
            <person name="Banfield J.F."/>
        </authorList>
    </citation>
    <scope>NUCLEOTIDE SEQUENCE [LARGE SCALE GENOMIC DNA]</scope>
</reference>
<evidence type="ECO:0000256" key="2">
    <source>
        <dbReference type="SAM" id="Phobius"/>
    </source>
</evidence>
<evidence type="ECO:0000259" key="5">
    <source>
        <dbReference type="Pfam" id="PF25990"/>
    </source>
</evidence>
<dbReference type="InterPro" id="IPR006143">
    <property type="entry name" value="RND_pump_MFP"/>
</dbReference>
<feature type="domain" description="YknX-like beta-barrel" evidence="5">
    <location>
        <begin position="165"/>
        <end position="247"/>
    </location>
</feature>
<dbReference type="InterPro" id="IPR058637">
    <property type="entry name" value="YknX-like_C"/>
</dbReference>
<dbReference type="InterPro" id="IPR058625">
    <property type="entry name" value="MdtA-like_BSH"/>
</dbReference>
<feature type="domain" description="YknX-like C-terminal permuted SH3-like" evidence="4">
    <location>
        <begin position="257"/>
        <end position="319"/>
    </location>
</feature>
<dbReference type="AlphaFoldDB" id="A0A1F4T6A6"/>
<dbReference type="NCBIfam" id="TIGR01730">
    <property type="entry name" value="RND_mfp"/>
    <property type="match status" value="1"/>
</dbReference>
<accession>A0A1F4T6A6</accession>
<dbReference type="SUPFAM" id="SSF111369">
    <property type="entry name" value="HlyD-like secretion proteins"/>
    <property type="match status" value="1"/>
</dbReference>
<comment type="similarity">
    <text evidence="1">Belongs to the membrane fusion protein (MFP) (TC 8.A.1) family.</text>
</comment>
<keyword evidence="2" id="KW-1133">Transmembrane helix</keyword>
<dbReference type="Gene3D" id="2.40.50.100">
    <property type="match status" value="1"/>
</dbReference>
<dbReference type="Pfam" id="PF25917">
    <property type="entry name" value="BSH_RND"/>
    <property type="match status" value="1"/>
</dbReference>
<dbReference type="PANTHER" id="PTHR30469">
    <property type="entry name" value="MULTIDRUG RESISTANCE PROTEIN MDTA"/>
    <property type="match status" value="1"/>
</dbReference>
<dbReference type="Proteomes" id="UP000178602">
    <property type="component" value="Unassembled WGS sequence"/>
</dbReference>
<dbReference type="InterPro" id="IPR058636">
    <property type="entry name" value="Beta-barrel_YknX"/>
</dbReference>
<organism evidence="6 7">
    <name type="scientific">candidate division WOR-1 bacterium RIFOXYC12_FULL_54_18</name>
    <dbReference type="NCBI Taxonomy" id="1802584"/>
    <lineage>
        <taxon>Bacteria</taxon>
        <taxon>Bacillati</taxon>
        <taxon>Saganbacteria</taxon>
    </lineage>
</organism>
<feature type="domain" description="Multidrug resistance protein MdtA-like barrel-sandwich hybrid" evidence="3">
    <location>
        <begin position="61"/>
        <end position="158"/>
    </location>
</feature>
<feature type="transmembrane region" description="Helical" evidence="2">
    <location>
        <begin position="7"/>
        <end position="24"/>
    </location>
</feature>
<dbReference type="Pfam" id="PF25989">
    <property type="entry name" value="YknX_C"/>
    <property type="match status" value="1"/>
</dbReference>
<gene>
    <name evidence="6" type="ORF">A3K49_03890</name>
</gene>
<dbReference type="GO" id="GO:0015562">
    <property type="term" value="F:efflux transmembrane transporter activity"/>
    <property type="evidence" value="ECO:0007669"/>
    <property type="project" value="TreeGrafter"/>
</dbReference>
<evidence type="ECO:0000259" key="4">
    <source>
        <dbReference type="Pfam" id="PF25989"/>
    </source>
</evidence>
<evidence type="ECO:0000313" key="6">
    <source>
        <dbReference type="EMBL" id="OGC28116.1"/>
    </source>
</evidence>
<dbReference type="Gene3D" id="2.40.420.20">
    <property type="match status" value="1"/>
</dbReference>
<evidence type="ECO:0000256" key="1">
    <source>
        <dbReference type="ARBA" id="ARBA00009477"/>
    </source>
</evidence>
<evidence type="ECO:0008006" key="8">
    <source>
        <dbReference type="Google" id="ProtNLM"/>
    </source>
</evidence>
<name>A0A1F4T6A6_UNCSA</name>
<keyword evidence="2" id="KW-0472">Membrane</keyword>
<dbReference type="Gene3D" id="2.40.30.170">
    <property type="match status" value="1"/>
</dbReference>
<comment type="caution">
    <text evidence="6">The sequence shown here is derived from an EMBL/GenBank/DDBJ whole genome shotgun (WGS) entry which is preliminary data.</text>
</comment>
<proteinExistence type="inferred from homology"/>
<dbReference type="GO" id="GO:1990281">
    <property type="term" value="C:efflux pump complex"/>
    <property type="evidence" value="ECO:0007669"/>
    <property type="project" value="TreeGrafter"/>
</dbReference>